<protein>
    <submittedName>
        <fullName evidence="2">DUF3034 family protein</fullName>
    </submittedName>
</protein>
<evidence type="ECO:0000313" key="2">
    <source>
        <dbReference type="EMBL" id="MFG6455669.1"/>
    </source>
</evidence>
<keyword evidence="1" id="KW-0732">Signal</keyword>
<evidence type="ECO:0000313" key="3">
    <source>
        <dbReference type="Proteomes" id="UP001606305"/>
    </source>
</evidence>
<dbReference type="RefSeq" id="WP_394486322.1">
    <property type="nucleotide sequence ID" value="NZ_JBIGIA010000001.1"/>
</dbReference>
<dbReference type="Proteomes" id="UP001606305">
    <property type="component" value="Unassembled WGS sequence"/>
</dbReference>
<proteinExistence type="predicted"/>
<name>A0ABW7G153_9BURK</name>
<comment type="caution">
    <text evidence="2">The sequence shown here is derived from an EMBL/GenBank/DDBJ whole genome shotgun (WGS) entry which is preliminary data.</text>
</comment>
<dbReference type="Pfam" id="PF11231">
    <property type="entry name" value="DUF3034"/>
    <property type="match status" value="1"/>
</dbReference>
<dbReference type="InterPro" id="IPR021393">
    <property type="entry name" value="DUF3034"/>
</dbReference>
<accession>A0ABW7G153</accession>
<dbReference type="EMBL" id="JBIGIA010000001">
    <property type="protein sequence ID" value="MFG6455669.1"/>
    <property type="molecule type" value="Genomic_DNA"/>
</dbReference>
<gene>
    <name evidence="2" type="ORF">ACG00X_02380</name>
</gene>
<sequence>MQRPALLLAAMLLGTSAMAATGHGKLLLTGGVSSIDGAAGGGLSPWALTGSYATAGEFGATTFATRVVTGDYGLWVFGAALSVNDRLELSVARQDLDTRDNLAPLGLAGLHLRQDILAVKLRLAGDGVLDTDTAWPQVAVGLERKQGHAGALGPTLFGPLGARERGTDAYISASKLFMSTGVLTNLTLRATRANQNGLLGFGGAQASRLQLRPEISLARLLAKGLVIGAEYRAKPDNLNASALGRGALAEDAWKDVFVAWAPSKRCSLTAAWVDLGRIAPAVQPRRQHGAYLSVQWSP</sequence>
<reference evidence="2 3" key="1">
    <citation type="submission" date="2024-09" db="EMBL/GenBank/DDBJ databases">
        <title>Novel species of the genus Pelomonas and Roseateles isolated from streams.</title>
        <authorList>
            <person name="Lu H."/>
        </authorList>
    </citation>
    <scope>NUCLEOTIDE SEQUENCE [LARGE SCALE GENOMIC DNA]</scope>
    <source>
        <strain evidence="2 3">BYS96W</strain>
    </source>
</reference>
<keyword evidence="3" id="KW-1185">Reference proteome</keyword>
<evidence type="ECO:0000256" key="1">
    <source>
        <dbReference type="SAM" id="SignalP"/>
    </source>
</evidence>
<feature type="signal peptide" evidence="1">
    <location>
        <begin position="1"/>
        <end position="19"/>
    </location>
</feature>
<organism evidence="2 3">
    <name type="scientific">Pelomonas nitida</name>
    <dbReference type="NCBI Taxonomy" id="3299027"/>
    <lineage>
        <taxon>Bacteria</taxon>
        <taxon>Pseudomonadati</taxon>
        <taxon>Pseudomonadota</taxon>
        <taxon>Betaproteobacteria</taxon>
        <taxon>Burkholderiales</taxon>
        <taxon>Sphaerotilaceae</taxon>
        <taxon>Roseateles</taxon>
    </lineage>
</organism>
<feature type="chain" id="PRO_5047384940" evidence="1">
    <location>
        <begin position="20"/>
        <end position="298"/>
    </location>
</feature>